<dbReference type="CDD" id="cd03358">
    <property type="entry name" value="LbH_WxcM_N_like"/>
    <property type="match status" value="1"/>
</dbReference>
<reference evidence="4 5" key="1">
    <citation type="journal article" date="2022" name="Evol. Bioinform. Online">
        <title>Draft Genome Sequence of Oceanobacillus jordanicus Strain GSFE11, a Halotolerant Plant Growth-Promoting Bacterial Endophyte Isolated From the Jordan Valley.</title>
        <authorList>
            <person name="Alhindi T."/>
            <person name="Albdaiwi R."/>
        </authorList>
    </citation>
    <scope>NUCLEOTIDE SEQUENCE [LARGE SCALE GENOMIC DNA]</scope>
    <source>
        <strain evidence="4 5">GSFE11</strain>
    </source>
</reference>
<dbReference type="GO" id="GO:0016740">
    <property type="term" value="F:transferase activity"/>
    <property type="evidence" value="ECO:0007669"/>
    <property type="project" value="UniProtKB-KW"/>
</dbReference>
<dbReference type="InterPro" id="IPR011004">
    <property type="entry name" value="Trimer_LpxA-like_sf"/>
</dbReference>
<evidence type="ECO:0000256" key="2">
    <source>
        <dbReference type="ARBA" id="ARBA00022737"/>
    </source>
</evidence>
<comment type="caution">
    <text evidence="4">The sequence shown here is derived from an EMBL/GenBank/DDBJ whole genome shotgun (WGS) entry which is preliminary data.</text>
</comment>
<dbReference type="Pfam" id="PF25087">
    <property type="entry name" value="GMPPB_C"/>
    <property type="match status" value="1"/>
</dbReference>
<dbReference type="Proteomes" id="UP001199631">
    <property type="component" value="Unassembled WGS sequence"/>
</dbReference>
<dbReference type="Gene3D" id="2.160.10.10">
    <property type="entry name" value="Hexapeptide repeat proteins"/>
    <property type="match status" value="2"/>
</dbReference>
<evidence type="ECO:0000259" key="3">
    <source>
        <dbReference type="Pfam" id="PF25087"/>
    </source>
</evidence>
<name>A0AAW5BD50_9BACI</name>
<dbReference type="PANTHER" id="PTHR43300:SF4">
    <property type="entry name" value="ACYL-[ACYL-CARRIER-PROTEIN]--UDP-N-ACETYLGLUCOSAMINE O-ACYLTRANSFERASE"/>
    <property type="match status" value="1"/>
</dbReference>
<dbReference type="InterPro" id="IPR056729">
    <property type="entry name" value="GMPPB_C"/>
</dbReference>
<dbReference type="PROSITE" id="PS00101">
    <property type="entry name" value="HEXAPEP_TRANSFERASES"/>
    <property type="match status" value="3"/>
</dbReference>
<feature type="domain" description="Mannose-1-phosphate guanyltransferase C-terminal" evidence="3">
    <location>
        <begin position="78"/>
        <end position="151"/>
    </location>
</feature>
<keyword evidence="5" id="KW-1185">Reference proteome</keyword>
<dbReference type="InterPro" id="IPR018357">
    <property type="entry name" value="Hexapep_transf_CS"/>
</dbReference>
<dbReference type="SUPFAM" id="SSF51161">
    <property type="entry name" value="Trimeric LpxA-like enzymes"/>
    <property type="match status" value="1"/>
</dbReference>
<protein>
    <submittedName>
        <fullName evidence="4">N-acetyltransferase</fullName>
    </submittedName>
</protein>
<dbReference type="InterPro" id="IPR001451">
    <property type="entry name" value="Hexapep"/>
</dbReference>
<proteinExistence type="predicted"/>
<dbReference type="PANTHER" id="PTHR43300">
    <property type="entry name" value="ACETYLTRANSFERASE"/>
    <property type="match status" value="1"/>
</dbReference>
<organism evidence="4 5">
    <name type="scientific">Oceanobacillus jordanicus</name>
    <dbReference type="NCBI Taxonomy" id="2867266"/>
    <lineage>
        <taxon>Bacteria</taxon>
        <taxon>Bacillati</taxon>
        <taxon>Bacillota</taxon>
        <taxon>Bacilli</taxon>
        <taxon>Bacillales</taxon>
        <taxon>Bacillaceae</taxon>
        <taxon>Oceanobacillus</taxon>
    </lineage>
</organism>
<keyword evidence="2" id="KW-0677">Repeat</keyword>
<accession>A0AAW5BD50</accession>
<dbReference type="InterPro" id="IPR050179">
    <property type="entry name" value="Trans_hexapeptide_repeat"/>
</dbReference>
<evidence type="ECO:0000256" key="1">
    <source>
        <dbReference type="ARBA" id="ARBA00022679"/>
    </source>
</evidence>
<dbReference type="RefSeq" id="WP_106896446.1">
    <property type="nucleotide sequence ID" value="NZ_JAIFZM010000020.1"/>
</dbReference>
<dbReference type="AlphaFoldDB" id="A0AAW5BD50"/>
<evidence type="ECO:0000313" key="4">
    <source>
        <dbReference type="EMBL" id="MCG3420975.1"/>
    </source>
</evidence>
<dbReference type="EMBL" id="JAIFZM010000020">
    <property type="protein sequence ID" value="MCG3420975.1"/>
    <property type="molecule type" value="Genomic_DNA"/>
</dbReference>
<gene>
    <name evidence="4" type="ORF">K3T81_17650</name>
</gene>
<keyword evidence="1" id="KW-0808">Transferase</keyword>
<dbReference type="Pfam" id="PF00132">
    <property type="entry name" value="Hexapep"/>
    <property type="match status" value="2"/>
</dbReference>
<evidence type="ECO:0000313" key="5">
    <source>
        <dbReference type="Proteomes" id="UP001199631"/>
    </source>
</evidence>
<sequence length="231" mass="24399">MIDETAIIAENVKIGSYVVIEKDVLIGNHVEIGNHVTIKEGTIVADNTVISDYSLLGKSPASNNKMARKPADDLEPLYIGEDVKIGTHCCLYRGSTLHPGVLVADIASIREHVIIGENSIVGKNVMVENNTLIGKNVTIQTGSYVTAHMVIEDDVFIGPCMSSSNDKYMASRTEKLQGPTIKKEAKIGNNASLLPGVVIGEKAIVGAGAVVTKNVPTGAIVVGNPAKEIKG</sequence>